<dbReference type="AlphaFoldDB" id="A0A239CZS7"/>
<dbReference type="Gene3D" id="3.40.50.620">
    <property type="entry name" value="HUPs"/>
    <property type="match status" value="1"/>
</dbReference>
<comment type="pathway">
    <text evidence="3 4">Sulfur metabolism; hydrogen sulfide biosynthesis; sulfite from sulfate.</text>
</comment>
<comment type="catalytic activity">
    <reaction evidence="4">
        <text>[thioredoxin]-disulfide + sulfite + AMP + 2 H(+) = adenosine 5'-phosphosulfate + [thioredoxin]-dithiol</text>
        <dbReference type="Rhea" id="RHEA:21976"/>
        <dbReference type="Rhea" id="RHEA-COMP:10698"/>
        <dbReference type="Rhea" id="RHEA-COMP:10700"/>
        <dbReference type="ChEBI" id="CHEBI:15378"/>
        <dbReference type="ChEBI" id="CHEBI:17359"/>
        <dbReference type="ChEBI" id="CHEBI:29950"/>
        <dbReference type="ChEBI" id="CHEBI:50058"/>
        <dbReference type="ChEBI" id="CHEBI:58243"/>
        <dbReference type="ChEBI" id="CHEBI:456215"/>
        <dbReference type="EC" id="1.8.4.10"/>
    </reaction>
</comment>
<dbReference type="GO" id="GO:0004604">
    <property type="term" value="F:phosphoadenylyl-sulfate reductase (thioredoxin) activity"/>
    <property type="evidence" value="ECO:0007669"/>
    <property type="project" value="UniProtKB-UniRule"/>
</dbReference>
<dbReference type="GO" id="GO:0043866">
    <property type="term" value="F:adenylyl-sulfate reductase (thioredoxin) activity"/>
    <property type="evidence" value="ECO:0007669"/>
    <property type="project" value="UniProtKB-EC"/>
</dbReference>
<dbReference type="GO" id="GO:0019379">
    <property type="term" value="P:sulfate assimilation, phosphoadenylyl sulfate reduction by phosphoadenylyl-sulfate reductase (thioredoxin)"/>
    <property type="evidence" value="ECO:0007669"/>
    <property type="project" value="UniProtKB-UniRule"/>
</dbReference>
<dbReference type="Proteomes" id="UP000198356">
    <property type="component" value="Unassembled WGS sequence"/>
</dbReference>
<evidence type="ECO:0000313" key="7">
    <source>
        <dbReference type="Proteomes" id="UP000198356"/>
    </source>
</evidence>
<dbReference type="EC" id="1.8.4.10" evidence="4"/>
<evidence type="ECO:0000256" key="1">
    <source>
        <dbReference type="ARBA" id="ARBA00009732"/>
    </source>
</evidence>
<evidence type="ECO:0000313" key="6">
    <source>
        <dbReference type="EMBL" id="SNS25131.1"/>
    </source>
</evidence>
<dbReference type="Pfam" id="PF01507">
    <property type="entry name" value="PAPS_reduct"/>
    <property type="match status" value="1"/>
</dbReference>
<dbReference type="OrthoDB" id="9774475at2"/>
<evidence type="ECO:0000256" key="3">
    <source>
        <dbReference type="ARBA" id="ARBA00024327"/>
    </source>
</evidence>
<dbReference type="InterPro" id="IPR004511">
    <property type="entry name" value="PAPS/APS_Rdtase"/>
</dbReference>
<dbReference type="NCBIfam" id="TIGR00434">
    <property type="entry name" value="cysH"/>
    <property type="match status" value="1"/>
</dbReference>
<comment type="cofactor">
    <cofactor evidence="4">
        <name>[4Fe-4S] cluster</name>
        <dbReference type="ChEBI" id="CHEBI:49883"/>
    </cofactor>
    <text evidence="4">Binds 1 [4Fe-4S] cluster per subunit.</text>
</comment>
<sequence>MIDALHVTPLDAPQPIAQTTAEKAAEARELIARELAAFPPSEIVVTNSFQAEDMIVLDIVRETLPGVPVVFLDTGYHFAEVYQYRDEMAKLWGMNLISLQPEITVAEQESQFGILNQTDPSKCCGIRKVKPLFRSLEGYRLWFTGLRREQAKSRAALQVAEDFTLPSKRTIRKISPLTEWTSKDVWTYAAERNIPLLKLYDLGYSSIGCEPCTSLPLDPNDPRSGRWGGQKQECGIHLQAS</sequence>
<name>A0A239CZS7_9BACT</name>
<dbReference type="SUPFAM" id="SSF52402">
    <property type="entry name" value="Adenine nucleotide alpha hydrolases-like"/>
    <property type="match status" value="1"/>
</dbReference>
<evidence type="ECO:0000256" key="2">
    <source>
        <dbReference type="ARBA" id="ARBA00023002"/>
    </source>
</evidence>
<dbReference type="CDD" id="cd23945">
    <property type="entry name" value="PAPS_reductase"/>
    <property type="match status" value="1"/>
</dbReference>
<keyword evidence="4" id="KW-0411">Iron-sulfur</keyword>
<dbReference type="PIRSF" id="PIRSF000857">
    <property type="entry name" value="PAPS_reductase"/>
    <property type="match status" value="1"/>
</dbReference>
<proteinExistence type="inferred from homology"/>
<evidence type="ECO:0000259" key="5">
    <source>
        <dbReference type="Pfam" id="PF01507"/>
    </source>
</evidence>
<feature type="binding site" evidence="4">
    <location>
        <position position="124"/>
    </location>
    <ligand>
        <name>[4Fe-4S] cluster</name>
        <dbReference type="ChEBI" id="CHEBI:49883"/>
    </ligand>
</feature>
<dbReference type="PANTHER" id="PTHR46509">
    <property type="entry name" value="PHOSPHOADENOSINE PHOSPHOSULFATE REDUCTASE"/>
    <property type="match status" value="1"/>
</dbReference>
<keyword evidence="7" id="KW-1185">Reference proteome</keyword>
<dbReference type="NCBIfam" id="NF002537">
    <property type="entry name" value="PRK02090.1"/>
    <property type="match status" value="1"/>
</dbReference>
<keyword evidence="4" id="KW-0479">Metal-binding</keyword>
<dbReference type="InterPro" id="IPR014729">
    <property type="entry name" value="Rossmann-like_a/b/a_fold"/>
</dbReference>
<reference evidence="6 7" key="1">
    <citation type="submission" date="2017-06" db="EMBL/GenBank/DDBJ databases">
        <authorList>
            <person name="Kim H.J."/>
            <person name="Triplett B.A."/>
        </authorList>
    </citation>
    <scope>NUCLEOTIDE SEQUENCE [LARGE SCALE GENOMIC DNA]</scope>
    <source>
        <strain evidence="6 7">DSM 18704</strain>
    </source>
</reference>
<accession>A0A239CZS7</accession>
<organism evidence="6 7">
    <name type="scientific">Granulicella rosea</name>
    <dbReference type="NCBI Taxonomy" id="474952"/>
    <lineage>
        <taxon>Bacteria</taxon>
        <taxon>Pseudomonadati</taxon>
        <taxon>Acidobacteriota</taxon>
        <taxon>Terriglobia</taxon>
        <taxon>Terriglobales</taxon>
        <taxon>Acidobacteriaceae</taxon>
        <taxon>Granulicella</taxon>
    </lineage>
</organism>
<keyword evidence="2 4" id="KW-0560">Oxidoreductase</keyword>
<feature type="binding site" evidence="4">
    <location>
        <position position="209"/>
    </location>
    <ligand>
        <name>[4Fe-4S] cluster</name>
        <dbReference type="ChEBI" id="CHEBI:49883"/>
    </ligand>
</feature>
<comment type="subcellular location">
    <subcellularLocation>
        <location evidence="4">Cytoplasm</location>
    </subcellularLocation>
</comment>
<dbReference type="HAMAP" id="MF_00063">
    <property type="entry name" value="CysH"/>
    <property type="match status" value="1"/>
</dbReference>
<feature type="domain" description="Phosphoadenosine phosphosulphate reductase" evidence="5">
    <location>
        <begin position="42"/>
        <end position="214"/>
    </location>
</feature>
<feature type="binding site" evidence="4">
    <location>
        <position position="212"/>
    </location>
    <ligand>
        <name>[4Fe-4S] cluster</name>
        <dbReference type="ChEBI" id="CHEBI:49883"/>
    </ligand>
</feature>
<protein>
    <recommendedName>
        <fullName evidence="4">Adenosine 5'-phosphosulfate reductase</fullName>
        <shortName evidence="4">APS reductase</shortName>
        <ecNumber evidence="4">1.8.4.10</ecNumber>
    </recommendedName>
    <alternativeName>
        <fullName evidence="4">5'-adenylylsulfate reductase</fullName>
    </alternativeName>
    <alternativeName>
        <fullName evidence="4">Thioredoxin-dependent 5'-adenylylsulfate reductase</fullName>
    </alternativeName>
</protein>
<keyword evidence="4" id="KW-0963">Cytoplasm</keyword>
<dbReference type="EMBL" id="FZOU01000001">
    <property type="protein sequence ID" value="SNS25131.1"/>
    <property type="molecule type" value="Genomic_DNA"/>
</dbReference>
<dbReference type="GO" id="GO:0046872">
    <property type="term" value="F:metal ion binding"/>
    <property type="evidence" value="ECO:0007669"/>
    <property type="project" value="UniProtKB-KW"/>
</dbReference>
<comment type="function">
    <text evidence="4">Catalyzes the formation of sulfite from adenosine 5'-phosphosulfate (APS) using thioredoxin as an electron donor.</text>
</comment>
<dbReference type="InterPro" id="IPR002500">
    <property type="entry name" value="PAPS_reduct_dom"/>
</dbReference>
<feature type="binding site" evidence="4">
    <location>
        <position position="123"/>
    </location>
    <ligand>
        <name>[4Fe-4S] cluster</name>
        <dbReference type="ChEBI" id="CHEBI:49883"/>
    </ligand>
</feature>
<comment type="similarity">
    <text evidence="1 4">Belongs to the PAPS reductase family. CysH subfamily.</text>
</comment>
<dbReference type="GO" id="GO:0051539">
    <property type="term" value="F:4 iron, 4 sulfur cluster binding"/>
    <property type="evidence" value="ECO:0007669"/>
    <property type="project" value="UniProtKB-UniRule"/>
</dbReference>
<dbReference type="GO" id="GO:0070814">
    <property type="term" value="P:hydrogen sulfide biosynthetic process"/>
    <property type="evidence" value="ECO:0007669"/>
    <property type="project" value="UniProtKB-UniRule"/>
</dbReference>
<gene>
    <name evidence="4" type="primary">cysH</name>
    <name evidence="6" type="ORF">SAMN05421770_101188</name>
</gene>
<dbReference type="GO" id="GO:0005737">
    <property type="term" value="C:cytoplasm"/>
    <property type="evidence" value="ECO:0007669"/>
    <property type="project" value="UniProtKB-SubCell"/>
</dbReference>
<evidence type="ECO:0000256" key="4">
    <source>
        <dbReference type="HAMAP-Rule" id="MF_00063"/>
    </source>
</evidence>
<feature type="active site" description="Nucleophile; cysteine thiosulfonate intermediate" evidence="4">
    <location>
        <position position="234"/>
    </location>
</feature>
<dbReference type="RefSeq" id="WP_089406516.1">
    <property type="nucleotide sequence ID" value="NZ_FZOU01000001.1"/>
</dbReference>
<keyword evidence="4" id="KW-0408">Iron</keyword>
<dbReference type="PANTHER" id="PTHR46509:SF1">
    <property type="entry name" value="PHOSPHOADENOSINE PHOSPHOSULFATE REDUCTASE"/>
    <property type="match status" value="1"/>
</dbReference>